<dbReference type="Proteomes" id="UP001055811">
    <property type="component" value="Linkage Group LG08"/>
</dbReference>
<dbReference type="EMBL" id="CM042016">
    <property type="protein sequence ID" value="KAI3700664.1"/>
    <property type="molecule type" value="Genomic_DNA"/>
</dbReference>
<gene>
    <name evidence="1" type="ORF">L2E82_45301</name>
</gene>
<organism evidence="1 2">
    <name type="scientific">Cichorium intybus</name>
    <name type="common">Chicory</name>
    <dbReference type="NCBI Taxonomy" id="13427"/>
    <lineage>
        <taxon>Eukaryota</taxon>
        <taxon>Viridiplantae</taxon>
        <taxon>Streptophyta</taxon>
        <taxon>Embryophyta</taxon>
        <taxon>Tracheophyta</taxon>
        <taxon>Spermatophyta</taxon>
        <taxon>Magnoliopsida</taxon>
        <taxon>eudicotyledons</taxon>
        <taxon>Gunneridae</taxon>
        <taxon>Pentapetalae</taxon>
        <taxon>asterids</taxon>
        <taxon>campanulids</taxon>
        <taxon>Asterales</taxon>
        <taxon>Asteraceae</taxon>
        <taxon>Cichorioideae</taxon>
        <taxon>Cichorieae</taxon>
        <taxon>Cichoriinae</taxon>
        <taxon>Cichorium</taxon>
    </lineage>
</organism>
<evidence type="ECO:0000313" key="2">
    <source>
        <dbReference type="Proteomes" id="UP001055811"/>
    </source>
</evidence>
<keyword evidence="2" id="KW-1185">Reference proteome</keyword>
<reference evidence="1 2" key="2">
    <citation type="journal article" date="2022" name="Mol. Ecol. Resour.">
        <title>The genomes of chicory, endive, great burdock and yacon provide insights into Asteraceae paleo-polyploidization history and plant inulin production.</title>
        <authorList>
            <person name="Fan W."/>
            <person name="Wang S."/>
            <person name="Wang H."/>
            <person name="Wang A."/>
            <person name="Jiang F."/>
            <person name="Liu H."/>
            <person name="Zhao H."/>
            <person name="Xu D."/>
            <person name="Zhang Y."/>
        </authorList>
    </citation>
    <scope>NUCLEOTIDE SEQUENCE [LARGE SCALE GENOMIC DNA]</scope>
    <source>
        <strain evidence="2">cv. Punajuju</strain>
        <tissue evidence="1">Leaves</tissue>
    </source>
</reference>
<comment type="caution">
    <text evidence="1">The sequence shown here is derived from an EMBL/GenBank/DDBJ whole genome shotgun (WGS) entry which is preliminary data.</text>
</comment>
<proteinExistence type="predicted"/>
<accession>A0ACB8ZRR1</accession>
<name>A0ACB8ZRR1_CICIN</name>
<evidence type="ECO:0000313" key="1">
    <source>
        <dbReference type="EMBL" id="KAI3700664.1"/>
    </source>
</evidence>
<protein>
    <submittedName>
        <fullName evidence="1">Uncharacterized protein</fullName>
    </submittedName>
</protein>
<reference evidence="2" key="1">
    <citation type="journal article" date="2022" name="Mol. Ecol. Resour.">
        <title>The genomes of chicory, endive, great burdock and yacon provide insights into Asteraceae palaeo-polyploidization history and plant inulin production.</title>
        <authorList>
            <person name="Fan W."/>
            <person name="Wang S."/>
            <person name="Wang H."/>
            <person name="Wang A."/>
            <person name="Jiang F."/>
            <person name="Liu H."/>
            <person name="Zhao H."/>
            <person name="Xu D."/>
            <person name="Zhang Y."/>
        </authorList>
    </citation>
    <scope>NUCLEOTIDE SEQUENCE [LARGE SCALE GENOMIC DNA]</scope>
    <source>
        <strain evidence="2">cv. Punajuju</strain>
    </source>
</reference>
<sequence length="80" mass="8957">MQHAYFVFYFVSFLVLFDLHKFGGLALVIQGLSNSDPGIRVACAWIVGKASQNNPIVQKQVLLTVKNLLMLKSTEFLVVE</sequence>